<dbReference type="EC" id="3.1.3.3" evidence="6"/>
<organism evidence="6">
    <name type="scientific">uncultured Solirubrobacterales bacterium</name>
    <dbReference type="NCBI Taxonomy" id="768556"/>
    <lineage>
        <taxon>Bacteria</taxon>
        <taxon>Bacillati</taxon>
        <taxon>Actinomycetota</taxon>
        <taxon>Thermoleophilia</taxon>
        <taxon>Solirubrobacterales</taxon>
        <taxon>environmental samples</taxon>
    </lineage>
</organism>
<sequence length="178" mass="19407">MGGILPALYPETLRAAYEHQDAGRPVYIVTAASHELAEMLARLLWFDGGIGTRSETRDGVYTGRPEGPFVYGEGKTEAIRRVAEQEGIDLSASYAYSDSVSDLPMLRLVGNPVAVNPDSGLEQVARAEGWRIMRFEKLGRRLRFAGAALALGLLGGGGGYAFARFKPRHAWRRRIGLG</sequence>
<keyword evidence="5" id="KW-0472">Membrane</keyword>
<dbReference type="NCBIfam" id="TIGR01490">
    <property type="entry name" value="HAD-SF-IB-hyp1"/>
    <property type="match status" value="1"/>
</dbReference>
<dbReference type="AlphaFoldDB" id="A0A6J4T3W8"/>
<name>A0A6J4T3W8_9ACTN</name>
<evidence type="ECO:0000256" key="5">
    <source>
        <dbReference type="SAM" id="Phobius"/>
    </source>
</evidence>
<dbReference type="InterPro" id="IPR006385">
    <property type="entry name" value="HAD_hydro_SerB1"/>
</dbReference>
<dbReference type="InterPro" id="IPR023214">
    <property type="entry name" value="HAD_sf"/>
</dbReference>
<dbReference type="GO" id="GO:0016787">
    <property type="term" value="F:hydrolase activity"/>
    <property type="evidence" value="ECO:0007669"/>
    <property type="project" value="UniProtKB-KW"/>
</dbReference>
<dbReference type="SUPFAM" id="SSF56784">
    <property type="entry name" value="HAD-like"/>
    <property type="match status" value="1"/>
</dbReference>
<gene>
    <name evidence="6" type="ORF">AVDCRST_MAG17-2126</name>
</gene>
<protein>
    <submittedName>
        <fullName evidence="6">Phosphoserine phosphatase</fullName>
        <ecNumber evidence="6">3.1.3.3</ecNumber>
    </submittedName>
</protein>
<dbReference type="InterPro" id="IPR036412">
    <property type="entry name" value="HAD-like_sf"/>
</dbReference>
<evidence type="ECO:0000256" key="2">
    <source>
        <dbReference type="ARBA" id="ARBA00022723"/>
    </source>
</evidence>
<dbReference type="PANTHER" id="PTHR43344:SF13">
    <property type="entry name" value="PHOSPHATASE RV3661-RELATED"/>
    <property type="match status" value="1"/>
</dbReference>
<keyword evidence="2" id="KW-0479">Metal-binding</keyword>
<evidence type="ECO:0000256" key="3">
    <source>
        <dbReference type="ARBA" id="ARBA00022801"/>
    </source>
</evidence>
<keyword evidence="5" id="KW-1133">Transmembrane helix</keyword>
<reference evidence="6" key="1">
    <citation type="submission" date="2020-02" db="EMBL/GenBank/DDBJ databases">
        <authorList>
            <person name="Meier V. D."/>
        </authorList>
    </citation>
    <scope>NUCLEOTIDE SEQUENCE</scope>
    <source>
        <strain evidence="6">AVDCRST_MAG17</strain>
    </source>
</reference>
<keyword evidence="3 6" id="KW-0378">Hydrolase</keyword>
<comment type="similarity">
    <text evidence="1">Belongs to the HAD-like hydrolase superfamily. SerB family.</text>
</comment>
<dbReference type="Gene3D" id="3.40.50.1000">
    <property type="entry name" value="HAD superfamily/HAD-like"/>
    <property type="match status" value="1"/>
</dbReference>
<proteinExistence type="inferred from homology"/>
<keyword evidence="5" id="KW-0812">Transmembrane</keyword>
<dbReference type="InterPro" id="IPR050582">
    <property type="entry name" value="HAD-like_SerB"/>
</dbReference>
<dbReference type="NCBIfam" id="TIGR01488">
    <property type="entry name" value="HAD-SF-IB"/>
    <property type="match status" value="1"/>
</dbReference>
<evidence type="ECO:0000313" key="6">
    <source>
        <dbReference type="EMBL" id="CAA9513237.1"/>
    </source>
</evidence>
<accession>A0A6J4T3W8</accession>
<feature type="transmembrane region" description="Helical" evidence="5">
    <location>
        <begin position="142"/>
        <end position="163"/>
    </location>
</feature>
<dbReference type="EMBL" id="CADCVV010000169">
    <property type="protein sequence ID" value="CAA9513237.1"/>
    <property type="molecule type" value="Genomic_DNA"/>
</dbReference>
<keyword evidence="4" id="KW-0460">Magnesium</keyword>
<evidence type="ECO:0000256" key="4">
    <source>
        <dbReference type="ARBA" id="ARBA00022842"/>
    </source>
</evidence>
<dbReference type="GO" id="GO:0046872">
    <property type="term" value="F:metal ion binding"/>
    <property type="evidence" value="ECO:0007669"/>
    <property type="project" value="UniProtKB-KW"/>
</dbReference>
<dbReference type="PANTHER" id="PTHR43344">
    <property type="entry name" value="PHOSPHOSERINE PHOSPHATASE"/>
    <property type="match status" value="1"/>
</dbReference>
<evidence type="ECO:0000256" key="1">
    <source>
        <dbReference type="ARBA" id="ARBA00009184"/>
    </source>
</evidence>
<dbReference type="Pfam" id="PF12710">
    <property type="entry name" value="HAD"/>
    <property type="match status" value="1"/>
</dbReference>